<dbReference type="eggNOG" id="COG0028">
    <property type="taxonomic scope" value="Bacteria"/>
</dbReference>
<dbReference type="InterPro" id="IPR012001">
    <property type="entry name" value="Thiamin_PyroP_enz_TPP-bd_dom"/>
</dbReference>
<evidence type="ECO:0000256" key="12">
    <source>
        <dbReference type="ARBA" id="ARBA00023304"/>
    </source>
</evidence>
<dbReference type="GO" id="GO:0050660">
    <property type="term" value="F:flavin adenine dinucleotide binding"/>
    <property type="evidence" value="ECO:0007669"/>
    <property type="project" value="InterPro"/>
</dbReference>
<evidence type="ECO:0000313" key="18">
    <source>
        <dbReference type="EMBL" id="CAG37498.1"/>
    </source>
</evidence>
<dbReference type="AlphaFoldDB" id="Q6AJI2"/>
<dbReference type="GO" id="GO:0009099">
    <property type="term" value="P:L-valine biosynthetic process"/>
    <property type="evidence" value="ECO:0007669"/>
    <property type="project" value="UniProtKB-UniPathway"/>
</dbReference>
<evidence type="ECO:0000313" key="19">
    <source>
        <dbReference type="Proteomes" id="UP000000602"/>
    </source>
</evidence>
<evidence type="ECO:0000256" key="1">
    <source>
        <dbReference type="ARBA" id="ARBA00004974"/>
    </source>
</evidence>
<dbReference type="Gene3D" id="3.40.50.1220">
    <property type="entry name" value="TPP-binding domain"/>
    <property type="match status" value="1"/>
</dbReference>
<keyword evidence="9" id="KW-0274">FAD</keyword>
<comment type="cofactor">
    <cofactor evidence="14">
        <name>thiamine diphosphate</name>
        <dbReference type="ChEBI" id="CHEBI:58937"/>
    </cofactor>
    <text evidence="14">Binds 1 thiamine pyrophosphate per subunit.</text>
</comment>
<dbReference type="Pfam" id="PF02775">
    <property type="entry name" value="TPP_enzyme_C"/>
    <property type="match status" value="1"/>
</dbReference>
<dbReference type="GO" id="GO:0030976">
    <property type="term" value="F:thiamine pyrophosphate binding"/>
    <property type="evidence" value="ECO:0007669"/>
    <property type="project" value="UniProtKB-UniRule"/>
</dbReference>
<dbReference type="GO" id="GO:0000287">
    <property type="term" value="F:magnesium ion binding"/>
    <property type="evidence" value="ECO:0007669"/>
    <property type="project" value="UniProtKB-UniRule"/>
</dbReference>
<proteinExistence type="inferred from homology"/>
<dbReference type="GO" id="GO:0009097">
    <property type="term" value="P:isoleucine biosynthetic process"/>
    <property type="evidence" value="ECO:0007669"/>
    <property type="project" value="UniProtKB-UniPathway"/>
</dbReference>
<evidence type="ECO:0000256" key="6">
    <source>
        <dbReference type="ARBA" id="ARBA00022630"/>
    </source>
</evidence>
<feature type="domain" description="Thiamine pyrophosphate enzyme TPP-binding" evidence="16">
    <location>
        <begin position="441"/>
        <end position="587"/>
    </location>
</feature>
<keyword evidence="6" id="KW-0285">Flavoprotein</keyword>
<accession>Q6AJI2</accession>
<name>Q6AJI2_DESPS</name>
<evidence type="ECO:0000256" key="14">
    <source>
        <dbReference type="RuleBase" id="RU003591"/>
    </source>
</evidence>
<evidence type="ECO:0000256" key="10">
    <source>
        <dbReference type="ARBA" id="ARBA00022842"/>
    </source>
</evidence>
<dbReference type="EC" id="2.2.1.6" evidence="4 14"/>
<dbReference type="InterPro" id="IPR045229">
    <property type="entry name" value="TPP_enz"/>
</dbReference>
<dbReference type="InterPro" id="IPR029061">
    <property type="entry name" value="THDP-binding"/>
</dbReference>
<dbReference type="PANTHER" id="PTHR18968:SF13">
    <property type="entry name" value="ACETOLACTATE SYNTHASE CATALYTIC SUBUNIT, MITOCHONDRIAL"/>
    <property type="match status" value="1"/>
</dbReference>
<keyword evidence="8 14" id="KW-0479">Metal-binding</keyword>
<protein>
    <recommendedName>
        <fullName evidence="4 14">Acetolactate synthase</fullName>
        <ecNumber evidence="4 14">2.2.1.6</ecNumber>
    </recommendedName>
</protein>
<dbReference type="UniPathway" id="UPA00049">
    <property type="reaction ID" value="UER00059"/>
</dbReference>
<dbReference type="InterPro" id="IPR011766">
    <property type="entry name" value="TPP_enzyme_TPP-bd"/>
</dbReference>
<dbReference type="PANTHER" id="PTHR18968">
    <property type="entry name" value="THIAMINE PYROPHOSPHATE ENZYMES"/>
    <property type="match status" value="1"/>
</dbReference>
<comment type="pathway">
    <text evidence="1 14">Amino-acid biosynthesis; L-isoleucine biosynthesis; L-isoleucine from 2-oxobutanoate: step 1/4.</text>
</comment>
<evidence type="ECO:0000256" key="13">
    <source>
        <dbReference type="ARBA" id="ARBA00048670"/>
    </source>
</evidence>
<evidence type="ECO:0000256" key="3">
    <source>
        <dbReference type="ARBA" id="ARBA00007812"/>
    </source>
</evidence>
<evidence type="ECO:0000256" key="2">
    <source>
        <dbReference type="ARBA" id="ARBA00005025"/>
    </source>
</evidence>
<sequence>MTEPPTPYILCCSSFKYGNKKNHELHRVLVLCTNENVSTIQGNGLMGKITGSRAIVQCLKEEGVQTIFGYPGGAVIDLYDALMDSTDIEHVLVRHEQGAVHAADAFARVTGEVGVALLTSGPGATNGVTGIATAYLDSIPLVVLTGQVPRALIGNDAFQEVDIVGITRPCTKHNYLVSKPEDLVPVLREAFHVAKTGRPGPVLVDLPKDILATLIDYPQIAPIKLDSYQPNYKPHQGQITKACKLLMQAKKPVLYVGGGVILSNSHKELSALAEKLQIPVTMTLMGLGAFPGSHDLSMGMLGMHGSYTANMAVAESDLLIAVGARFDDRVTGKLEDFASKAKIIHVDIDPTSISKNVKVDVPIVADCLAALTAINDWLEKCPEEEIAERRDAHKPWIDTVHNWTKEHPMRYNSNGSEIKPQFVVETIDRLTKGEAIITTEVGQNQMWAAQFYKFNHPRHFVTSGGLGTMGFGLPAAIGAQMAFPDKIVIDIAGDGSIQMNIQELATARQNNCNVKIVILNNGYLGMVRQWQELFYDKRYASTVMDVAPDFVKLAEAYGAVGLRATKKEEVESVLAEGLATDNVVIMEFLVAPEEGVYPMVPAGKANTEMLLV</sequence>
<dbReference type="FunFam" id="3.40.50.970:FF:000007">
    <property type="entry name" value="Acetolactate synthase"/>
    <property type="match status" value="1"/>
</dbReference>
<organism evidence="18 19">
    <name type="scientific">Desulfotalea psychrophila (strain LSv54 / DSM 12343)</name>
    <dbReference type="NCBI Taxonomy" id="177439"/>
    <lineage>
        <taxon>Bacteria</taxon>
        <taxon>Pseudomonadati</taxon>
        <taxon>Thermodesulfobacteriota</taxon>
        <taxon>Desulfobulbia</taxon>
        <taxon>Desulfobulbales</taxon>
        <taxon>Desulfocapsaceae</taxon>
        <taxon>Desulfotalea</taxon>
    </lineage>
</organism>
<comment type="cofactor">
    <cofactor evidence="14">
        <name>Mg(2+)</name>
        <dbReference type="ChEBI" id="CHEBI:18420"/>
    </cofactor>
    <text evidence="14">Binds 1 Mg(2+) ion per subunit.</text>
</comment>
<keyword evidence="19" id="KW-1185">Reference proteome</keyword>
<evidence type="ECO:0000259" key="16">
    <source>
        <dbReference type="Pfam" id="PF02775"/>
    </source>
</evidence>
<comment type="catalytic activity">
    <reaction evidence="13 14">
        <text>2 pyruvate + H(+) = (2S)-2-acetolactate + CO2</text>
        <dbReference type="Rhea" id="RHEA:25249"/>
        <dbReference type="ChEBI" id="CHEBI:15361"/>
        <dbReference type="ChEBI" id="CHEBI:15378"/>
        <dbReference type="ChEBI" id="CHEBI:16526"/>
        <dbReference type="ChEBI" id="CHEBI:58476"/>
        <dbReference type="EC" id="2.2.1.6"/>
    </reaction>
</comment>
<dbReference type="FunFam" id="3.40.50.1220:FF:000008">
    <property type="entry name" value="Acetolactate synthase"/>
    <property type="match status" value="1"/>
</dbReference>
<dbReference type="HOGENOM" id="CLU_013748_1_2_7"/>
<dbReference type="SUPFAM" id="SSF52467">
    <property type="entry name" value="DHS-like NAD/FAD-binding domain"/>
    <property type="match status" value="1"/>
</dbReference>
<comment type="similarity">
    <text evidence="3 14">Belongs to the TPP enzyme family.</text>
</comment>
<dbReference type="InterPro" id="IPR012000">
    <property type="entry name" value="Thiamin_PyroP_enz_cen_dom"/>
</dbReference>
<evidence type="ECO:0000256" key="11">
    <source>
        <dbReference type="ARBA" id="ARBA00023052"/>
    </source>
</evidence>
<comment type="pathway">
    <text evidence="2 14">Amino-acid biosynthesis; L-valine biosynthesis; L-valine from pyruvate: step 1/4.</text>
</comment>
<dbReference type="InterPro" id="IPR012846">
    <property type="entry name" value="Acetolactate_synth_lsu"/>
</dbReference>
<dbReference type="FunFam" id="3.40.50.970:FF:000016">
    <property type="entry name" value="Acetolactate synthase"/>
    <property type="match status" value="1"/>
</dbReference>
<keyword evidence="10 14" id="KW-0460">Magnesium</keyword>
<dbReference type="PROSITE" id="PS00187">
    <property type="entry name" value="TPP_ENZYMES"/>
    <property type="match status" value="1"/>
</dbReference>
<dbReference type="Pfam" id="PF02776">
    <property type="entry name" value="TPP_enzyme_N"/>
    <property type="match status" value="1"/>
</dbReference>
<dbReference type="CDD" id="cd07035">
    <property type="entry name" value="TPP_PYR_POX_like"/>
    <property type="match status" value="1"/>
</dbReference>
<keyword evidence="11 14" id="KW-0786">Thiamine pyrophosphate</keyword>
<dbReference type="InterPro" id="IPR000399">
    <property type="entry name" value="TPP-bd_CS"/>
</dbReference>
<dbReference type="CDD" id="cd02015">
    <property type="entry name" value="TPP_AHAS"/>
    <property type="match status" value="1"/>
</dbReference>
<dbReference type="NCBIfam" id="TIGR00118">
    <property type="entry name" value="acolac_lg"/>
    <property type="match status" value="1"/>
</dbReference>
<dbReference type="InterPro" id="IPR029035">
    <property type="entry name" value="DHS-like_NAD/FAD-binding_dom"/>
</dbReference>
<keyword evidence="5 14" id="KW-0028">Amino-acid biosynthesis</keyword>
<dbReference type="UniPathway" id="UPA00047">
    <property type="reaction ID" value="UER00055"/>
</dbReference>
<keyword evidence="7 14" id="KW-0808">Transferase</keyword>
<evidence type="ECO:0000259" key="17">
    <source>
        <dbReference type="Pfam" id="PF02776"/>
    </source>
</evidence>
<dbReference type="Gene3D" id="3.40.50.970">
    <property type="match status" value="2"/>
</dbReference>
<evidence type="ECO:0000256" key="9">
    <source>
        <dbReference type="ARBA" id="ARBA00022827"/>
    </source>
</evidence>
<reference evidence="19" key="1">
    <citation type="journal article" date="2004" name="Environ. Microbiol.">
        <title>The genome of Desulfotalea psychrophila, a sulfate-reducing bacterium from permanently cold Arctic sediments.</title>
        <authorList>
            <person name="Rabus R."/>
            <person name="Ruepp A."/>
            <person name="Frickey T."/>
            <person name="Rattei T."/>
            <person name="Fartmann B."/>
            <person name="Stark M."/>
            <person name="Bauer M."/>
            <person name="Zibat A."/>
            <person name="Lombardot T."/>
            <person name="Becker I."/>
            <person name="Amann J."/>
            <person name="Gellner K."/>
            <person name="Teeling H."/>
            <person name="Leuschner W.D."/>
            <person name="Gloeckner F.-O."/>
            <person name="Lupas A.N."/>
            <person name="Amann R."/>
            <person name="Klenk H.-P."/>
        </authorList>
    </citation>
    <scope>NUCLEOTIDE SEQUENCE [LARGE SCALE GENOMIC DNA]</scope>
    <source>
        <strain evidence="19">DSM 12343 / LSv54</strain>
    </source>
</reference>
<dbReference type="GO" id="GO:0005948">
    <property type="term" value="C:acetolactate synthase complex"/>
    <property type="evidence" value="ECO:0007669"/>
    <property type="project" value="TreeGrafter"/>
</dbReference>
<evidence type="ECO:0000256" key="8">
    <source>
        <dbReference type="ARBA" id="ARBA00022723"/>
    </source>
</evidence>
<evidence type="ECO:0000256" key="7">
    <source>
        <dbReference type="ARBA" id="ARBA00022679"/>
    </source>
</evidence>
<keyword evidence="12 14" id="KW-0100">Branched-chain amino acid biosynthesis</keyword>
<dbReference type="EMBL" id="CR522870">
    <property type="protein sequence ID" value="CAG37498.1"/>
    <property type="molecule type" value="Genomic_DNA"/>
</dbReference>
<feature type="domain" description="Thiamine pyrophosphate enzyme N-terminal TPP-binding" evidence="17">
    <location>
        <begin position="50"/>
        <end position="165"/>
    </location>
</feature>
<evidence type="ECO:0000256" key="4">
    <source>
        <dbReference type="ARBA" id="ARBA00013145"/>
    </source>
</evidence>
<dbReference type="SUPFAM" id="SSF52518">
    <property type="entry name" value="Thiamin diphosphate-binding fold (THDP-binding)"/>
    <property type="match status" value="2"/>
</dbReference>
<dbReference type="Pfam" id="PF00205">
    <property type="entry name" value="TPP_enzyme_M"/>
    <property type="match status" value="1"/>
</dbReference>
<dbReference type="InterPro" id="IPR039368">
    <property type="entry name" value="AHAS_TPP"/>
</dbReference>
<feature type="domain" description="Thiamine pyrophosphate enzyme central" evidence="15">
    <location>
        <begin position="239"/>
        <end position="374"/>
    </location>
</feature>
<evidence type="ECO:0000256" key="5">
    <source>
        <dbReference type="ARBA" id="ARBA00022605"/>
    </source>
</evidence>
<evidence type="ECO:0000259" key="15">
    <source>
        <dbReference type="Pfam" id="PF00205"/>
    </source>
</evidence>
<dbReference type="GO" id="GO:0003984">
    <property type="term" value="F:acetolactate synthase activity"/>
    <property type="evidence" value="ECO:0007669"/>
    <property type="project" value="UniProtKB-EC"/>
</dbReference>
<dbReference type="KEGG" id="dps:DP2769"/>
<dbReference type="STRING" id="177439.DP2769"/>
<dbReference type="Proteomes" id="UP000000602">
    <property type="component" value="Chromosome"/>
</dbReference>
<gene>
    <name evidence="18" type="ordered locus">DP2769</name>
</gene>